<organism evidence="1 2">
    <name type="scientific">Duganella aquatilis</name>
    <dbReference type="NCBI Taxonomy" id="2666082"/>
    <lineage>
        <taxon>Bacteria</taxon>
        <taxon>Pseudomonadati</taxon>
        <taxon>Pseudomonadota</taxon>
        <taxon>Betaproteobacteria</taxon>
        <taxon>Burkholderiales</taxon>
        <taxon>Oxalobacteraceae</taxon>
        <taxon>Telluria group</taxon>
        <taxon>Duganella</taxon>
    </lineage>
</organism>
<reference evidence="1 2" key="1">
    <citation type="submission" date="2019-11" db="EMBL/GenBank/DDBJ databases">
        <title>Novel species isolated from a subtropical stream in China.</title>
        <authorList>
            <person name="Lu H."/>
        </authorList>
    </citation>
    <scope>NUCLEOTIDE SEQUENCE [LARGE SCALE GENOMIC DNA]</scope>
    <source>
        <strain evidence="1 2">FT26W</strain>
    </source>
</reference>
<dbReference type="InterPro" id="IPR009267">
    <property type="entry name" value="NTP_transf_6"/>
</dbReference>
<dbReference type="EMBL" id="WKJL01000002">
    <property type="protein sequence ID" value="MRW83459.1"/>
    <property type="molecule type" value="Genomic_DNA"/>
</dbReference>
<gene>
    <name evidence="1" type="ORF">GJ698_05060</name>
</gene>
<dbReference type="PANTHER" id="PTHR39166:SF1">
    <property type="entry name" value="BLL1166 PROTEIN"/>
    <property type="match status" value="1"/>
</dbReference>
<dbReference type="Proteomes" id="UP000439986">
    <property type="component" value="Unassembled WGS sequence"/>
</dbReference>
<accession>A0A844D8B5</accession>
<name>A0A844D8B5_9BURK</name>
<dbReference type="AlphaFoldDB" id="A0A844D8B5"/>
<evidence type="ECO:0000313" key="2">
    <source>
        <dbReference type="Proteomes" id="UP000439986"/>
    </source>
</evidence>
<sequence>MGRRTEYATSVGLRLNRDDSIAVIAPHGLDDLFNCIVRRNPARVSIDTYRQRTAQKNYAARWPRVTVISA</sequence>
<dbReference type="PANTHER" id="PTHR39166">
    <property type="entry name" value="BLL1166 PROTEIN"/>
    <property type="match status" value="1"/>
</dbReference>
<evidence type="ECO:0000313" key="1">
    <source>
        <dbReference type="EMBL" id="MRW83459.1"/>
    </source>
</evidence>
<keyword evidence="2" id="KW-1185">Reference proteome</keyword>
<comment type="caution">
    <text evidence="1">The sequence shown here is derived from an EMBL/GenBank/DDBJ whole genome shotgun (WGS) entry which is preliminary data.</text>
</comment>
<dbReference type="Pfam" id="PF06042">
    <property type="entry name" value="NTP_transf_6"/>
    <property type="match status" value="1"/>
</dbReference>
<proteinExistence type="predicted"/>
<protein>
    <submittedName>
        <fullName evidence="1">Uncharacterized protein</fullName>
    </submittedName>
</protein>